<keyword evidence="4" id="KW-1185">Reference proteome</keyword>
<evidence type="ECO:0000259" key="2">
    <source>
        <dbReference type="Pfam" id="PF10592"/>
    </source>
</evidence>
<reference evidence="3 4" key="1">
    <citation type="submission" date="2014-03" db="EMBL/GenBank/DDBJ databases">
        <title>Genomics of Bifidobacteria.</title>
        <authorList>
            <person name="Ventura M."/>
            <person name="Milani C."/>
            <person name="Lugli G.A."/>
        </authorList>
    </citation>
    <scope>NUCLEOTIDE SEQUENCE [LARGE SCALE GENOMIC DNA]</scope>
    <source>
        <strain evidence="3 4">LMG 21811</strain>
    </source>
</reference>
<gene>
    <name evidence="3" type="ORF">BRUM_1255</name>
</gene>
<dbReference type="eggNOG" id="ENOG502Z7VT">
    <property type="taxonomic scope" value="Bacteria"/>
</dbReference>
<comment type="caution">
    <text evidence="3">The sequence shown here is derived from an EMBL/GenBank/DDBJ whole genome shotgun (WGS) entry which is preliminary data.</text>
</comment>
<dbReference type="Pfam" id="PF10592">
    <property type="entry name" value="AIPR"/>
    <property type="match status" value="1"/>
</dbReference>
<protein>
    <submittedName>
        <fullName evidence="3">Abortive phage infection AIPR family protein</fullName>
    </submittedName>
</protein>
<name>A0A087D1S2_BIFRU</name>
<dbReference type="AlphaFoldDB" id="A0A087D1S2"/>
<dbReference type="Proteomes" id="UP000029078">
    <property type="component" value="Unassembled WGS sequence"/>
</dbReference>
<organism evidence="3 4">
    <name type="scientific">Bifidobacterium ruminantium</name>
    <dbReference type="NCBI Taxonomy" id="78346"/>
    <lineage>
        <taxon>Bacteria</taxon>
        <taxon>Bacillati</taxon>
        <taxon>Actinomycetota</taxon>
        <taxon>Actinomycetes</taxon>
        <taxon>Bifidobacteriales</taxon>
        <taxon>Bifidobacteriaceae</taxon>
        <taxon>Bifidobacterium</taxon>
    </lineage>
</organism>
<feature type="domain" description="Abortive phage infection protein C-terminal" evidence="2">
    <location>
        <begin position="7"/>
        <end position="294"/>
    </location>
</feature>
<dbReference type="InterPro" id="IPR018891">
    <property type="entry name" value="AIPR_C"/>
</dbReference>
<evidence type="ECO:0000313" key="4">
    <source>
        <dbReference type="Proteomes" id="UP000029078"/>
    </source>
</evidence>
<evidence type="ECO:0000256" key="1">
    <source>
        <dbReference type="SAM" id="MobiDB-lite"/>
    </source>
</evidence>
<evidence type="ECO:0000313" key="3">
    <source>
        <dbReference type="EMBL" id="KFI89472.1"/>
    </source>
</evidence>
<dbReference type="EMBL" id="JGZL01000008">
    <property type="protein sequence ID" value="KFI89472.1"/>
    <property type="molecule type" value="Genomic_DNA"/>
</dbReference>
<accession>A0A087D1S2</accession>
<dbReference type="STRING" id="78346.BRUM_1255"/>
<proteinExistence type="predicted"/>
<feature type="compositionally biased region" description="Low complexity" evidence="1">
    <location>
        <begin position="356"/>
        <end position="367"/>
    </location>
</feature>
<sequence length="526" mass="59848">MICLRAEYFVAYNNGLTATASSVITDNFGCISRLDDLQIVNGGQTTASLFYTRKKDKTDLSKVFVPMKLVVVGNEAKEDLIPDISRYTNSQNKVAEADFSSNSDYQVKLQQLSQQIFTPMINGAERTHWYYERTRGQYDNEKNRFASATERKRFEKLNPRKLRIKMVDAPKYLVCWDQKPYVASLGAQKCFAIFAKEQSKNEHIDEELDQEYFEQLVCKRIIFDTLYKRIKQADWYRGAYQANITEYAIAKYSYDLSKAGKKCDFTSIWHNQSINESMTASLLRAGKQASSILNEEERPTQNVSEWAKKEDCWNQLKHLPSCLLNDAYDDADDTSFSLTTTVMPTSIETVSSLSHTTNGTVPPNTGGHKPAYSSGPRHKRASAQADTCNLSTTEWQSFPISVCRSLLAFAAKNRLLSSESQESLHVLINQKDDEQVNIDALNYLLERAVSKGFQIESADPEASLKTKESNVSSETEEHRVFLENIPDQTWQTILQWAERHDQMNTEILGCMAKLSEKNQSAGRRPD</sequence>
<feature type="region of interest" description="Disordered" evidence="1">
    <location>
        <begin position="351"/>
        <end position="378"/>
    </location>
</feature>